<protein>
    <recommendedName>
        <fullName evidence="4">Secreted protein</fullName>
    </recommendedName>
</protein>
<comment type="caution">
    <text evidence="2">The sequence shown here is derived from an EMBL/GenBank/DDBJ whole genome shotgun (WGS) entry which is preliminary data.</text>
</comment>
<reference evidence="3" key="1">
    <citation type="journal article" date="2019" name="Int. J. Syst. Evol. Microbiol.">
        <title>The Global Catalogue of Microorganisms (GCM) 10K type strain sequencing project: providing services to taxonomists for standard genome sequencing and annotation.</title>
        <authorList>
            <consortium name="The Broad Institute Genomics Platform"/>
            <consortium name="The Broad Institute Genome Sequencing Center for Infectious Disease"/>
            <person name="Wu L."/>
            <person name="Ma J."/>
        </authorList>
    </citation>
    <scope>NUCLEOTIDE SEQUENCE [LARGE SCALE GENOMIC DNA]</scope>
    <source>
        <strain evidence="3">CCM 8681</strain>
    </source>
</reference>
<dbReference type="RefSeq" id="WP_188374399.1">
    <property type="nucleotide sequence ID" value="NZ_BMDQ01000002.1"/>
</dbReference>
<feature type="signal peptide" evidence="1">
    <location>
        <begin position="1"/>
        <end position="22"/>
    </location>
</feature>
<evidence type="ECO:0000313" key="2">
    <source>
        <dbReference type="EMBL" id="GGI57488.1"/>
    </source>
</evidence>
<name>A0ABQ2C2Z3_9FLAO</name>
<evidence type="ECO:0000256" key="1">
    <source>
        <dbReference type="SAM" id="SignalP"/>
    </source>
</evidence>
<feature type="chain" id="PRO_5047045122" description="Secreted protein" evidence="1">
    <location>
        <begin position="23"/>
        <end position="220"/>
    </location>
</feature>
<dbReference type="Proteomes" id="UP000624701">
    <property type="component" value="Unassembled WGS sequence"/>
</dbReference>
<keyword evidence="1" id="KW-0732">Signal</keyword>
<organism evidence="2 3">
    <name type="scientific">Winogradskyella haliclonae</name>
    <dbReference type="NCBI Taxonomy" id="2048558"/>
    <lineage>
        <taxon>Bacteria</taxon>
        <taxon>Pseudomonadati</taxon>
        <taxon>Bacteroidota</taxon>
        <taxon>Flavobacteriia</taxon>
        <taxon>Flavobacteriales</taxon>
        <taxon>Flavobacteriaceae</taxon>
        <taxon>Winogradskyella</taxon>
    </lineage>
</organism>
<evidence type="ECO:0008006" key="4">
    <source>
        <dbReference type="Google" id="ProtNLM"/>
    </source>
</evidence>
<dbReference type="EMBL" id="BMDQ01000002">
    <property type="protein sequence ID" value="GGI57488.1"/>
    <property type="molecule type" value="Genomic_DNA"/>
</dbReference>
<sequence>MTFHFYHFLFITSLFSLNFANAQIFVDDVERVGIVTIDYCVDNSGKRYDININQEKSTYKDEGWQLGCLDHFKKGYLAYPQKMINECWQSVYYFVNSKYKTHELPKEDYVKCKAFHRGKFKYESPAFSDSVIKRRKKRQIETGENISGGRQVYKINWISDHEYTLDTRRMSLIKDKHKVGNFINVEIIEVINDNTYLYKAFIKDKENDDIVFGLITKISN</sequence>
<accession>A0ABQ2C2Z3</accession>
<evidence type="ECO:0000313" key="3">
    <source>
        <dbReference type="Proteomes" id="UP000624701"/>
    </source>
</evidence>
<proteinExistence type="predicted"/>
<gene>
    <name evidence="2" type="ORF">GCM10011444_17970</name>
</gene>
<keyword evidence="3" id="KW-1185">Reference proteome</keyword>